<dbReference type="GeneID" id="78557606"/>
<evidence type="ECO:0000313" key="2">
    <source>
        <dbReference type="Proteomes" id="UP000182858"/>
    </source>
</evidence>
<protein>
    <submittedName>
        <fullName evidence="1">Uncharacterized protein</fullName>
    </submittedName>
</protein>
<gene>
    <name evidence="1" type="ORF">SAMN05216591_0667</name>
</gene>
<keyword evidence="2" id="KW-1185">Reference proteome</keyword>
<organism evidence="1 2">
    <name type="scientific">Pseudomonas extremaustralis</name>
    <dbReference type="NCBI Taxonomy" id="359110"/>
    <lineage>
        <taxon>Bacteria</taxon>
        <taxon>Pseudomonadati</taxon>
        <taxon>Pseudomonadota</taxon>
        <taxon>Gammaproteobacteria</taxon>
        <taxon>Pseudomonadales</taxon>
        <taxon>Pseudomonadaceae</taxon>
        <taxon>Pseudomonas</taxon>
    </lineage>
</organism>
<dbReference type="RefSeq" id="WP_156791895.1">
    <property type="nucleotide sequence ID" value="NZ_LT629689.1"/>
</dbReference>
<evidence type="ECO:0000313" key="1">
    <source>
        <dbReference type="EMBL" id="SDE70144.1"/>
    </source>
</evidence>
<dbReference type="Proteomes" id="UP000182858">
    <property type="component" value="Chromosome I"/>
</dbReference>
<accession>A0ABY0N100</accession>
<name>A0ABY0N100_9PSED</name>
<reference evidence="1 2" key="1">
    <citation type="submission" date="2016-10" db="EMBL/GenBank/DDBJ databases">
        <authorList>
            <person name="Varghese N."/>
            <person name="Submissions S."/>
        </authorList>
    </citation>
    <scope>NUCLEOTIDE SEQUENCE [LARGE SCALE GENOMIC DNA]</scope>
    <source>
        <strain evidence="1 2">DSM 17835</strain>
    </source>
</reference>
<sequence>MATVYEVTIDGGSRVETVKGDHMYVEREHLIIEDGKGVSVAIFATFNSVIAKPVEQE</sequence>
<proteinExistence type="predicted"/>
<dbReference type="EMBL" id="LT629689">
    <property type="protein sequence ID" value="SDE70144.1"/>
    <property type="molecule type" value="Genomic_DNA"/>
</dbReference>